<organism evidence="1 2">
    <name type="scientific">Stylonychia lemnae</name>
    <name type="common">Ciliate</name>
    <dbReference type="NCBI Taxonomy" id="5949"/>
    <lineage>
        <taxon>Eukaryota</taxon>
        <taxon>Sar</taxon>
        <taxon>Alveolata</taxon>
        <taxon>Ciliophora</taxon>
        <taxon>Intramacronucleata</taxon>
        <taxon>Spirotrichea</taxon>
        <taxon>Stichotrichia</taxon>
        <taxon>Sporadotrichida</taxon>
        <taxon>Oxytrichidae</taxon>
        <taxon>Stylonychinae</taxon>
        <taxon>Stylonychia</taxon>
    </lineage>
</organism>
<protein>
    <submittedName>
        <fullName evidence="1">Uncharacterized protein</fullName>
    </submittedName>
</protein>
<evidence type="ECO:0000313" key="2">
    <source>
        <dbReference type="Proteomes" id="UP000039865"/>
    </source>
</evidence>
<sequence length="118" mass="13192">MGGKCFLADVVTRYSNLKQTISEITDKVGKNGVVFSERASIIYNTGKSNMDVNLMMEGYELNFVSTDWKMTPKSCQKITQKKNSKDYFIYSCDTVVETNSYIGVMMTATGGKIGLRIL</sequence>
<accession>A0A077ZU86</accession>
<dbReference type="InParanoid" id="A0A077ZU86"/>
<dbReference type="EMBL" id="CCKQ01001726">
    <property type="protein sequence ID" value="CDW72850.1"/>
    <property type="molecule type" value="Genomic_DNA"/>
</dbReference>
<name>A0A077ZU86_STYLE</name>
<reference evidence="1 2" key="1">
    <citation type="submission" date="2014-06" db="EMBL/GenBank/DDBJ databases">
        <authorList>
            <person name="Swart Estienne"/>
        </authorList>
    </citation>
    <scope>NUCLEOTIDE SEQUENCE [LARGE SCALE GENOMIC DNA]</scope>
    <source>
        <strain evidence="1 2">130c</strain>
    </source>
</reference>
<proteinExistence type="predicted"/>
<dbReference type="Proteomes" id="UP000039865">
    <property type="component" value="Unassembled WGS sequence"/>
</dbReference>
<gene>
    <name evidence="1" type="primary">Contig15480.g16496</name>
    <name evidence="1" type="ORF">STYLEM_1817</name>
</gene>
<evidence type="ECO:0000313" key="1">
    <source>
        <dbReference type="EMBL" id="CDW72850.1"/>
    </source>
</evidence>
<keyword evidence="2" id="KW-1185">Reference proteome</keyword>
<dbReference type="AlphaFoldDB" id="A0A077ZU86"/>